<evidence type="ECO:0000313" key="2">
    <source>
        <dbReference type="EMBL" id="MBG6138612.1"/>
    </source>
</evidence>
<dbReference type="EMBL" id="JADOUF010000001">
    <property type="protein sequence ID" value="MBG6138612.1"/>
    <property type="molecule type" value="Genomic_DNA"/>
</dbReference>
<organism evidence="2 3">
    <name type="scientific">Longispora fulva</name>
    <dbReference type="NCBI Taxonomy" id="619741"/>
    <lineage>
        <taxon>Bacteria</taxon>
        <taxon>Bacillati</taxon>
        <taxon>Actinomycetota</taxon>
        <taxon>Actinomycetes</taxon>
        <taxon>Micromonosporales</taxon>
        <taxon>Micromonosporaceae</taxon>
        <taxon>Longispora</taxon>
    </lineage>
</organism>
<accession>A0A8J7KRK7</accession>
<evidence type="ECO:0000313" key="3">
    <source>
        <dbReference type="Proteomes" id="UP000622552"/>
    </source>
</evidence>
<gene>
    <name evidence="2" type="ORF">IW245_004806</name>
</gene>
<comment type="caution">
    <text evidence="2">The sequence shown here is derived from an EMBL/GenBank/DDBJ whole genome shotgun (WGS) entry which is preliminary data.</text>
</comment>
<dbReference type="AlphaFoldDB" id="A0A8J7KRK7"/>
<feature type="domain" description="DUF6879" evidence="1">
    <location>
        <begin position="8"/>
        <end position="173"/>
    </location>
</feature>
<protein>
    <recommendedName>
        <fullName evidence="1">DUF6879 domain-containing protein</fullName>
    </recommendedName>
</protein>
<reference evidence="2" key="1">
    <citation type="submission" date="2020-11" db="EMBL/GenBank/DDBJ databases">
        <title>Sequencing the genomes of 1000 actinobacteria strains.</title>
        <authorList>
            <person name="Klenk H.-P."/>
        </authorList>
    </citation>
    <scope>NUCLEOTIDE SEQUENCE</scope>
    <source>
        <strain evidence="2">DSM 45356</strain>
    </source>
</reference>
<sequence length="177" mass="20088">MGIPLTDAEFGEALGTFADTAFRLELQPAYSEPCEHDTVARFLAGDPQPPTEVPELADWFTQVAKLTGQGKRIERVRVHEDPPTDYQRWERWIGTWNTGAGETIRYLTRRRAHEVGLLPAAGNFDWWLLDSHRLIVMRFDDTGHRLSNELITDPANLVQALAWRDLAVRHSTPDDAA</sequence>
<dbReference type="Pfam" id="PF21806">
    <property type="entry name" value="DUF6879"/>
    <property type="match status" value="1"/>
</dbReference>
<name>A0A8J7KRK7_9ACTN</name>
<dbReference type="InterPro" id="IPR049244">
    <property type="entry name" value="DUF6879"/>
</dbReference>
<proteinExistence type="predicted"/>
<evidence type="ECO:0000259" key="1">
    <source>
        <dbReference type="Pfam" id="PF21806"/>
    </source>
</evidence>
<keyword evidence="3" id="KW-1185">Reference proteome</keyword>
<dbReference type="RefSeq" id="WP_197005351.1">
    <property type="nucleotide sequence ID" value="NZ_BONS01000025.1"/>
</dbReference>
<dbReference type="Proteomes" id="UP000622552">
    <property type="component" value="Unassembled WGS sequence"/>
</dbReference>